<proteinExistence type="predicted"/>
<name>A0A0V1DS63_9BILA</name>
<reference evidence="2 3" key="1">
    <citation type="submission" date="2015-01" db="EMBL/GenBank/DDBJ databases">
        <title>Evolution of Trichinella species and genotypes.</title>
        <authorList>
            <person name="Korhonen P.K."/>
            <person name="Edoardo P."/>
            <person name="Giuseppe L.R."/>
            <person name="Gasser R.B."/>
        </authorList>
    </citation>
    <scope>NUCLEOTIDE SEQUENCE [LARGE SCALE GENOMIC DNA]</scope>
    <source>
        <strain evidence="2">ISS1029</strain>
    </source>
</reference>
<feature type="non-terminal residue" evidence="2">
    <location>
        <position position="73"/>
    </location>
</feature>
<dbReference type="Proteomes" id="UP000055024">
    <property type="component" value="Unassembled WGS sequence"/>
</dbReference>
<sequence>MRAKLYGGKPPRDGQNSGGVDFVERKRHGAERKPARLVQEKAALCPKNGREVGGEKTALGQANCRGVFGEETA</sequence>
<dbReference type="AlphaFoldDB" id="A0A0V1DS63"/>
<comment type="caution">
    <text evidence="2">The sequence shown here is derived from an EMBL/GenBank/DDBJ whole genome shotgun (WGS) entry which is preliminary data.</text>
</comment>
<evidence type="ECO:0000313" key="3">
    <source>
        <dbReference type="Proteomes" id="UP000055024"/>
    </source>
</evidence>
<evidence type="ECO:0000256" key="1">
    <source>
        <dbReference type="SAM" id="MobiDB-lite"/>
    </source>
</evidence>
<keyword evidence="3" id="KW-1185">Reference proteome</keyword>
<dbReference type="EMBL" id="JYDP01007906">
    <property type="protein sequence ID" value="KRY64308.1"/>
    <property type="molecule type" value="Genomic_DNA"/>
</dbReference>
<organism evidence="2 3">
    <name type="scientific">Trichinella zimbabwensis</name>
    <dbReference type="NCBI Taxonomy" id="268475"/>
    <lineage>
        <taxon>Eukaryota</taxon>
        <taxon>Metazoa</taxon>
        <taxon>Ecdysozoa</taxon>
        <taxon>Nematoda</taxon>
        <taxon>Enoplea</taxon>
        <taxon>Dorylaimia</taxon>
        <taxon>Trichinellida</taxon>
        <taxon>Trichinellidae</taxon>
        <taxon>Trichinella</taxon>
    </lineage>
</organism>
<protein>
    <submittedName>
        <fullName evidence="2">Uncharacterized protein</fullName>
    </submittedName>
</protein>
<accession>A0A0V1DS63</accession>
<gene>
    <name evidence="2" type="ORF">T11_16288</name>
</gene>
<evidence type="ECO:0000313" key="2">
    <source>
        <dbReference type="EMBL" id="KRY64308.1"/>
    </source>
</evidence>
<feature type="region of interest" description="Disordered" evidence="1">
    <location>
        <begin position="1"/>
        <end position="20"/>
    </location>
</feature>